<proteinExistence type="predicted"/>
<comment type="caution">
    <text evidence="1">The sequence shown here is derived from an EMBL/GenBank/DDBJ whole genome shotgun (WGS) entry which is preliminary data.</text>
</comment>
<sequence length="180" mass="20449">MDLEDDEKTAAAAADSLAHGVDDVIREEHEGIKNKSSGWQRHLSYLLDAWQAKEQLTGTEVSTLRQMVIQRHNLLESTYEVFTGDGDESEILDTEQRVARLQQKIQQCQTNKDRPEMQRRGVIEANDAARFLMLFYGGKEALQDANEAYEADGNVNKLEERLLLVVKHAPVGHRTTKRSQ</sequence>
<reference evidence="1 2" key="1">
    <citation type="journal article" date="2022" name="bioRxiv">
        <title>The genome of the oomycete Peronosclerospora sorghi, a cosmopolitan pathogen of maize and sorghum, is inflated with dispersed pseudogenes.</title>
        <authorList>
            <person name="Fletcher K."/>
            <person name="Martin F."/>
            <person name="Isakeit T."/>
            <person name="Cavanaugh K."/>
            <person name="Magill C."/>
            <person name="Michelmore R."/>
        </authorList>
    </citation>
    <scope>NUCLEOTIDE SEQUENCE [LARGE SCALE GENOMIC DNA]</scope>
    <source>
        <strain evidence="1">P6</strain>
    </source>
</reference>
<organism evidence="1 2">
    <name type="scientific">Peronosclerospora sorghi</name>
    <dbReference type="NCBI Taxonomy" id="230839"/>
    <lineage>
        <taxon>Eukaryota</taxon>
        <taxon>Sar</taxon>
        <taxon>Stramenopiles</taxon>
        <taxon>Oomycota</taxon>
        <taxon>Peronosporomycetes</taxon>
        <taxon>Peronosporales</taxon>
        <taxon>Peronosporaceae</taxon>
        <taxon>Peronosclerospora</taxon>
    </lineage>
</organism>
<keyword evidence="2" id="KW-1185">Reference proteome</keyword>
<gene>
    <name evidence="1" type="ORF">PsorP6_003796</name>
</gene>
<dbReference type="Proteomes" id="UP001163321">
    <property type="component" value="Chromosome 8"/>
</dbReference>
<accession>A0ACC0VK65</accession>
<evidence type="ECO:0000313" key="2">
    <source>
        <dbReference type="Proteomes" id="UP001163321"/>
    </source>
</evidence>
<evidence type="ECO:0000313" key="1">
    <source>
        <dbReference type="EMBL" id="KAI9906319.1"/>
    </source>
</evidence>
<name>A0ACC0VK65_9STRA</name>
<dbReference type="EMBL" id="CM047587">
    <property type="protein sequence ID" value="KAI9906319.1"/>
    <property type="molecule type" value="Genomic_DNA"/>
</dbReference>
<protein>
    <submittedName>
        <fullName evidence="1">Uncharacterized protein</fullName>
    </submittedName>
</protein>